<evidence type="ECO:0000313" key="4">
    <source>
        <dbReference type="Proteomes" id="UP000259636"/>
    </source>
</evidence>
<dbReference type="Gene3D" id="3.30.720.110">
    <property type="match status" value="1"/>
</dbReference>
<dbReference type="InterPro" id="IPR037523">
    <property type="entry name" value="VOC_core"/>
</dbReference>
<dbReference type="InterPro" id="IPR029068">
    <property type="entry name" value="Glyas_Bleomycin-R_OHBP_Dase"/>
</dbReference>
<reference evidence="3 5" key="2">
    <citation type="submission" date="2020-03" db="EMBL/GenBank/DDBJ databases">
        <title>Genome mining and metabolic profiling illuminate the polycyclic tetramate macrolactams from Streptomyces koyangensis SCSIO 5802.</title>
        <authorList>
            <person name="Ding W."/>
        </authorList>
    </citation>
    <scope>NUCLEOTIDE SEQUENCE [LARGE SCALE GENOMIC DNA]</scope>
    <source>
        <strain evidence="3 5">SCSIO 5802</strain>
    </source>
</reference>
<gene>
    <name evidence="2" type="ORF">D0C37_18105</name>
    <name evidence="3" type="ORF">G9U55_13510</name>
</gene>
<dbReference type="PANTHER" id="PTHR34109">
    <property type="entry name" value="BNAUNNG04460D PROTEIN-RELATED"/>
    <property type="match status" value="1"/>
</dbReference>
<organism evidence="2 4">
    <name type="scientific">Streptomyces koyangensis</name>
    <dbReference type="NCBI Taxonomy" id="188770"/>
    <lineage>
        <taxon>Bacteria</taxon>
        <taxon>Bacillati</taxon>
        <taxon>Actinomycetota</taxon>
        <taxon>Actinomycetes</taxon>
        <taxon>Kitasatosporales</taxon>
        <taxon>Streptomycetaceae</taxon>
        <taxon>Streptomyces</taxon>
        <taxon>Streptomyces aurantiacus group</taxon>
    </lineage>
</organism>
<dbReference type="Proteomes" id="UP000596311">
    <property type="component" value="Chromosome"/>
</dbReference>
<dbReference type="PROSITE" id="PS51819">
    <property type="entry name" value="VOC"/>
    <property type="match status" value="1"/>
</dbReference>
<name>A0A385DCX1_9ACTN</name>
<dbReference type="AlphaFoldDB" id="A0A385DCX1"/>
<dbReference type="EMBL" id="CP049945">
    <property type="protein sequence ID" value="QRF03121.1"/>
    <property type="molecule type" value="Genomic_DNA"/>
</dbReference>
<dbReference type="Proteomes" id="UP000259636">
    <property type="component" value="Chromosome"/>
</dbReference>
<dbReference type="GeneID" id="300116073"/>
<reference evidence="2 4" key="1">
    <citation type="submission" date="2018-08" db="EMBL/GenBank/DDBJ databases">
        <authorList>
            <person name="Ferrada E.E."/>
            <person name="Latorre B.A."/>
        </authorList>
    </citation>
    <scope>NUCLEOTIDE SEQUENCE [LARGE SCALE GENOMIC DNA]</scope>
    <source>
        <strain evidence="2 4">VK-A60T</strain>
    </source>
</reference>
<dbReference type="KEGG" id="sky:D0C37_18105"/>
<evidence type="ECO:0000313" key="3">
    <source>
        <dbReference type="EMBL" id="QRF03121.1"/>
    </source>
</evidence>
<dbReference type="InterPro" id="IPR004360">
    <property type="entry name" value="Glyas_Fos-R_dOase_dom"/>
</dbReference>
<accession>A0A385DCX1</accession>
<feature type="domain" description="VOC" evidence="1">
    <location>
        <begin position="10"/>
        <end position="134"/>
    </location>
</feature>
<evidence type="ECO:0000313" key="2">
    <source>
        <dbReference type="EMBL" id="AXQ56313.1"/>
    </source>
</evidence>
<sequence>MSVTETVPAAYRHAVVPHLLVDDADAALAFYERAFGAEPRFRLDGDQGEVVHAELTVAGAVLMLGDARDDLRSPAGLGGTPVILHVYVPDVDALTARATAAGAELLEGPADQFHGDRTAMLRDPFGHLWIFLTHLEDLTPEQIAERLAEANGTAGATG</sequence>
<dbReference type="RefSeq" id="WP_101277328.1">
    <property type="nucleotide sequence ID" value="NZ_CP031742.1"/>
</dbReference>
<dbReference type="CDD" id="cd07246">
    <property type="entry name" value="VOC_like"/>
    <property type="match status" value="1"/>
</dbReference>
<dbReference type="Pfam" id="PF00903">
    <property type="entry name" value="Glyoxalase"/>
    <property type="match status" value="1"/>
</dbReference>
<proteinExistence type="predicted"/>
<evidence type="ECO:0000313" key="5">
    <source>
        <dbReference type="Proteomes" id="UP000596311"/>
    </source>
</evidence>
<keyword evidence="5" id="KW-1185">Reference proteome</keyword>
<dbReference type="SUPFAM" id="SSF54593">
    <property type="entry name" value="Glyoxalase/Bleomycin resistance protein/Dihydroxybiphenyl dioxygenase"/>
    <property type="match status" value="1"/>
</dbReference>
<dbReference type="Gene3D" id="3.30.720.120">
    <property type="match status" value="1"/>
</dbReference>
<protein>
    <submittedName>
        <fullName evidence="2">VOC family protein</fullName>
    </submittedName>
</protein>
<evidence type="ECO:0000259" key="1">
    <source>
        <dbReference type="PROSITE" id="PS51819"/>
    </source>
</evidence>
<dbReference type="EMBL" id="CP031742">
    <property type="protein sequence ID" value="AXQ56313.1"/>
    <property type="molecule type" value="Genomic_DNA"/>
</dbReference>
<dbReference type="PANTHER" id="PTHR34109:SF1">
    <property type="entry name" value="VOC DOMAIN-CONTAINING PROTEIN"/>
    <property type="match status" value="1"/>
</dbReference>